<keyword evidence="3" id="KW-1185">Reference proteome</keyword>
<dbReference type="SUPFAM" id="SSF48452">
    <property type="entry name" value="TPR-like"/>
    <property type="match status" value="1"/>
</dbReference>
<evidence type="ECO:0000313" key="3">
    <source>
        <dbReference type="Proteomes" id="UP001632037"/>
    </source>
</evidence>
<reference evidence="2 3" key="1">
    <citation type="submission" date="2024-09" db="EMBL/GenBank/DDBJ databases">
        <title>Genome sequencing and assembly of Phytophthora oleae, isolate VK10A, causative agent of rot of olive drupes.</title>
        <authorList>
            <person name="Conti Taguali S."/>
            <person name="Riolo M."/>
            <person name="La Spada F."/>
            <person name="Cacciola S.O."/>
            <person name="Dionisio G."/>
        </authorList>
    </citation>
    <scope>NUCLEOTIDE SEQUENCE [LARGE SCALE GENOMIC DNA]</scope>
    <source>
        <strain evidence="2 3">VK10A</strain>
    </source>
</reference>
<dbReference type="AlphaFoldDB" id="A0ABD3ET66"/>
<comment type="caution">
    <text evidence="2">The sequence shown here is derived from an EMBL/GenBank/DDBJ whole genome shotgun (WGS) entry which is preliminary data.</text>
</comment>
<evidence type="ECO:0000256" key="1">
    <source>
        <dbReference type="SAM" id="MobiDB-lite"/>
    </source>
</evidence>
<dbReference type="InterPro" id="IPR011990">
    <property type="entry name" value="TPR-like_helical_dom_sf"/>
</dbReference>
<feature type="region of interest" description="Disordered" evidence="1">
    <location>
        <begin position="280"/>
        <end position="318"/>
    </location>
</feature>
<accession>A0ABD3ET66</accession>
<proteinExistence type="predicted"/>
<gene>
    <name evidence="2" type="ORF">V7S43_017280</name>
</gene>
<dbReference type="EMBL" id="JBIMZQ010000061">
    <property type="protein sequence ID" value="KAL3657705.1"/>
    <property type="molecule type" value="Genomic_DNA"/>
</dbReference>
<feature type="compositionally biased region" description="Polar residues" evidence="1">
    <location>
        <begin position="284"/>
        <end position="295"/>
    </location>
</feature>
<dbReference type="Proteomes" id="UP001632037">
    <property type="component" value="Unassembled WGS sequence"/>
</dbReference>
<dbReference type="Gene3D" id="1.25.40.10">
    <property type="entry name" value="Tetratricopeptide repeat domain"/>
    <property type="match status" value="1"/>
</dbReference>
<sequence length="318" mass="35274">MNEQEVVVALAAALVQVRALDADPRASFTDVYNALEDVERLIFHHREQFGVHSLHFQQGCEEFLLLSNILAMKALQTSPPEDIITSEQCGDLLLRAEQHTRHTGYLRSLPEAQHVNRRRAFRLIALNNLSCHAKHTGKPLAAVSFLERALKLQLKAQTSDSSSSTTEIALTRLNLCAVLSQLQRHTAAAAHAKAAVAYFTSVQSPDKLSGEVAQLLLVARYNLAVELEHLGEQEAAWRQYEAVLAVAEQCQIQSDLVQSVRTILAQGKLKGVRTSLAQGKLKTGISSRQPSTRVQTPRDLYKPQRRPLSPKTLRQTQA</sequence>
<evidence type="ECO:0000313" key="2">
    <source>
        <dbReference type="EMBL" id="KAL3657705.1"/>
    </source>
</evidence>
<organism evidence="2 3">
    <name type="scientific">Phytophthora oleae</name>
    <dbReference type="NCBI Taxonomy" id="2107226"/>
    <lineage>
        <taxon>Eukaryota</taxon>
        <taxon>Sar</taxon>
        <taxon>Stramenopiles</taxon>
        <taxon>Oomycota</taxon>
        <taxon>Peronosporomycetes</taxon>
        <taxon>Peronosporales</taxon>
        <taxon>Peronosporaceae</taxon>
        <taxon>Phytophthora</taxon>
    </lineage>
</organism>
<name>A0ABD3ET66_9STRA</name>
<protein>
    <recommendedName>
        <fullName evidence="4">MalT-like TPR region domain-containing protein</fullName>
    </recommendedName>
</protein>
<evidence type="ECO:0008006" key="4">
    <source>
        <dbReference type="Google" id="ProtNLM"/>
    </source>
</evidence>